<feature type="transmembrane region" description="Helical" evidence="1">
    <location>
        <begin position="54"/>
        <end position="73"/>
    </location>
</feature>
<accession>A0A101ELW9</accession>
<keyword evidence="1" id="KW-1133">Transmembrane helix</keyword>
<keyword evidence="1" id="KW-0472">Membrane</keyword>
<reference evidence="3" key="1">
    <citation type="journal article" date="2015" name="MBio">
        <title>Genome-Resolved Metagenomic Analysis Reveals Roles for Candidate Phyla and Other Microbial Community Members in Biogeochemical Transformations in Oil Reservoirs.</title>
        <authorList>
            <person name="Hu P."/>
            <person name="Tom L."/>
            <person name="Singh A."/>
            <person name="Thomas B.C."/>
            <person name="Baker B.J."/>
            <person name="Piceno Y.M."/>
            <person name="Andersen G.L."/>
            <person name="Banfield J.F."/>
        </authorList>
    </citation>
    <scope>NUCLEOTIDE SEQUENCE [LARGE SCALE GENOMIC DNA]</scope>
</reference>
<proteinExistence type="predicted"/>
<sequence>MDTLSFFIMLGLLVNFTILEHSKTGKISWVKIILTLSIPSIFGISYYYLGYWDVESGVLGIFAATLAWNHKWLREDKEKAVRMGWYGMFIIGFLLFGLSLLDALMGLV</sequence>
<dbReference type="EMBL" id="LGFD01000015">
    <property type="protein sequence ID" value="KUK17765.1"/>
    <property type="molecule type" value="Genomic_DNA"/>
</dbReference>
<protein>
    <submittedName>
        <fullName evidence="2">Uncharacterized protein</fullName>
    </submittedName>
</protein>
<feature type="transmembrane region" description="Helical" evidence="1">
    <location>
        <begin position="85"/>
        <end position="107"/>
    </location>
</feature>
<dbReference type="PATRIC" id="fig|172049.5.peg.1815"/>
<comment type="caution">
    <text evidence="2">The sequence shown here is derived from an EMBL/GenBank/DDBJ whole genome shotgun (WGS) entry which is preliminary data.</text>
</comment>
<feature type="transmembrane region" description="Helical" evidence="1">
    <location>
        <begin position="29"/>
        <end position="48"/>
    </location>
</feature>
<keyword evidence="1" id="KW-0812">Transmembrane</keyword>
<name>A0A101ELW9_9EURY</name>
<organism evidence="2 3">
    <name type="scientific">Thermococcus sibiricus</name>
    <dbReference type="NCBI Taxonomy" id="172049"/>
    <lineage>
        <taxon>Archaea</taxon>
        <taxon>Methanobacteriati</taxon>
        <taxon>Methanobacteriota</taxon>
        <taxon>Thermococci</taxon>
        <taxon>Thermococcales</taxon>
        <taxon>Thermococcaceae</taxon>
        <taxon>Thermococcus</taxon>
    </lineage>
</organism>
<evidence type="ECO:0000313" key="3">
    <source>
        <dbReference type="Proteomes" id="UP000053911"/>
    </source>
</evidence>
<dbReference type="Proteomes" id="UP000053911">
    <property type="component" value="Unassembled WGS sequence"/>
</dbReference>
<dbReference type="AlphaFoldDB" id="A0A101ELW9"/>
<dbReference type="RefSeq" id="WP_283217566.1">
    <property type="nucleotide sequence ID" value="NZ_LGFD01000015.1"/>
</dbReference>
<evidence type="ECO:0000256" key="1">
    <source>
        <dbReference type="SAM" id="Phobius"/>
    </source>
</evidence>
<gene>
    <name evidence="2" type="ORF">XD54_0951</name>
</gene>
<feature type="transmembrane region" description="Helical" evidence="1">
    <location>
        <begin position="6"/>
        <end position="22"/>
    </location>
</feature>
<evidence type="ECO:0000313" key="2">
    <source>
        <dbReference type="EMBL" id="KUK17765.1"/>
    </source>
</evidence>